<dbReference type="OrthoDB" id="421374at2759"/>
<dbReference type="Gene3D" id="3.30.450.30">
    <property type="entry name" value="Dynein light chain 2a, cytoplasmic"/>
    <property type="match status" value="1"/>
</dbReference>
<dbReference type="SMART" id="SM00392">
    <property type="entry name" value="PROF"/>
    <property type="match status" value="1"/>
</dbReference>
<dbReference type="InterPro" id="IPR036140">
    <property type="entry name" value="PFN_sf"/>
</dbReference>
<keyword evidence="4 6" id="KW-0009">Actin-binding</keyword>
<dbReference type="SUPFAM" id="SSF55770">
    <property type="entry name" value="Profilin (actin-binding protein)"/>
    <property type="match status" value="1"/>
</dbReference>
<dbReference type="PANTHER" id="PTHR11604">
    <property type="entry name" value="PROFILIN"/>
    <property type="match status" value="1"/>
</dbReference>
<evidence type="ECO:0000256" key="1">
    <source>
        <dbReference type="ARBA" id="ARBA00004245"/>
    </source>
</evidence>
<dbReference type="Proteomes" id="UP000068243">
    <property type="component" value="Unassembled WGS sequence"/>
</dbReference>
<evidence type="ECO:0000256" key="4">
    <source>
        <dbReference type="ARBA" id="ARBA00023203"/>
    </source>
</evidence>
<dbReference type="GO" id="GO:0005938">
    <property type="term" value="C:cell cortex"/>
    <property type="evidence" value="ECO:0007669"/>
    <property type="project" value="TreeGrafter"/>
</dbReference>
<dbReference type="VEuPathDB" id="FungiDB:An14g03180"/>
<dbReference type="PANTHER" id="PTHR11604:SF0">
    <property type="entry name" value="PROFILIN"/>
    <property type="match status" value="1"/>
</dbReference>
<dbReference type="GO" id="GO:0005856">
    <property type="term" value="C:cytoskeleton"/>
    <property type="evidence" value="ECO:0007669"/>
    <property type="project" value="UniProtKB-SubCell"/>
</dbReference>
<organism evidence="8 9">
    <name type="scientific">Aspergillus niger</name>
    <dbReference type="NCBI Taxonomy" id="5061"/>
    <lineage>
        <taxon>Eukaryota</taxon>
        <taxon>Fungi</taxon>
        <taxon>Dikarya</taxon>
        <taxon>Ascomycota</taxon>
        <taxon>Pezizomycotina</taxon>
        <taxon>Eurotiomycetes</taxon>
        <taxon>Eurotiomycetidae</taxon>
        <taxon>Eurotiales</taxon>
        <taxon>Aspergillaceae</taxon>
        <taxon>Aspergillus</taxon>
        <taxon>Aspergillus subgen. Circumdati</taxon>
    </lineage>
</organism>
<keyword evidence="5" id="KW-0206">Cytoskeleton</keyword>
<evidence type="ECO:0000256" key="7">
    <source>
        <dbReference type="SAM" id="MobiDB-lite"/>
    </source>
</evidence>
<dbReference type="InterPro" id="IPR048278">
    <property type="entry name" value="PFN"/>
</dbReference>
<keyword evidence="3" id="KW-0963">Cytoplasm</keyword>
<evidence type="ECO:0000256" key="3">
    <source>
        <dbReference type="ARBA" id="ARBA00022490"/>
    </source>
</evidence>
<dbReference type="InterPro" id="IPR005455">
    <property type="entry name" value="PFN_euk"/>
</dbReference>
<dbReference type="Pfam" id="PF00235">
    <property type="entry name" value="Profilin"/>
    <property type="match status" value="1"/>
</dbReference>
<dbReference type="GO" id="GO:0003785">
    <property type="term" value="F:actin monomer binding"/>
    <property type="evidence" value="ECO:0007669"/>
    <property type="project" value="TreeGrafter"/>
</dbReference>
<reference evidence="9" key="1">
    <citation type="journal article" date="2016" name="Genome Announc.">
        <title>Draft genome sequence of Aspergillus niger strain An76.</title>
        <authorList>
            <person name="Gong W."/>
            <person name="Cheng Z."/>
            <person name="Zhang H."/>
            <person name="Liu L."/>
            <person name="Gao P."/>
            <person name="Wang L."/>
        </authorList>
    </citation>
    <scope>NUCLEOTIDE SEQUENCE [LARGE SCALE GENOMIC DNA]</scope>
    <source>
        <strain evidence="9">An76</strain>
    </source>
</reference>
<sequence length="202" mass="21660">MGSGQFDKAGILSHDLSGLEAGSPGFTISPQELQGLVAAFKDPNSAFGTGITVGGEKFVTIKADDRSLYGKKGKEGIVVVKAVSCVMVAHHAENAQTTNAATVVENLVDYINNPRQFGIPPPTRQRLQNLLNKRSYNGDIPRELANGDQEVAEEDEETVQLDYEPGERPAEEDEEDSGGEGGGAFEFLPAREEGEGLFEADY</sequence>
<feature type="region of interest" description="Disordered" evidence="7">
    <location>
        <begin position="137"/>
        <end position="202"/>
    </location>
</feature>
<feature type="compositionally biased region" description="Acidic residues" evidence="7">
    <location>
        <begin position="150"/>
        <end position="159"/>
    </location>
</feature>
<dbReference type="VEuPathDB" id="FungiDB:ASPNIDRAFT2_1141613"/>
<dbReference type="PaxDb" id="5061-CADANGAP00011035"/>
<dbReference type="EMBL" id="BCMY01000008">
    <property type="protein sequence ID" value="GAQ42845.1"/>
    <property type="molecule type" value="Genomic_DNA"/>
</dbReference>
<evidence type="ECO:0000256" key="6">
    <source>
        <dbReference type="RuleBase" id="RU003909"/>
    </source>
</evidence>
<dbReference type="VEuPathDB" id="FungiDB:M747DRAFT_291570"/>
<accession>A0A117E1G0</accession>
<dbReference type="AlphaFoldDB" id="A0A117E1G0"/>
<comment type="subcellular location">
    <subcellularLocation>
        <location evidence="1">Cytoplasm</location>
        <location evidence="1">Cytoskeleton</location>
    </subcellularLocation>
</comment>
<evidence type="ECO:0000313" key="8">
    <source>
        <dbReference type="EMBL" id="GAQ42845.1"/>
    </source>
</evidence>
<name>A0A117E1G0_ASPNG</name>
<gene>
    <name evidence="8" type="ORF">ABL_05506</name>
</gene>
<evidence type="ECO:0000256" key="5">
    <source>
        <dbReference type="ARBA" id="ARBA00023212"/>
    </source>
</evidence>
<evidence type="ECO:0000313" key="9">
    <source>
        <dbReference type="Proteomes" id="UP000068243"/>
    </source>
</evidence>
<proteinExistence type="inferred from homology"/>
<dbReference type="VEuPathDB" id="FungiDB:ATCC64974_2800"/>
<evidence type="ECO:0000256" key="2">
    <source>
        <dbReference type="ARBA" id="ARBA00010058"/>
    </source>
</evidence>
<dbReference type="PRINTS" id="PR00392">
    <property type="entry name" value="PROFILIN"/>
</dbReference>
<comment type="similarity">
    <text evidence="2 6">Belongs to the profilin family.</text>
</comment>
<protein>
    <recommendedName>
        <fullName evidence="6">Profilin</fullName>
    </recommendedName>
</protein>
<dbReference type="CDD" id="cd00148">
    <property type="entry name" value="PROF"/>
    <property type="match status" value="1"/>
</dbReference>
<comment type="caution">
    <text evidence="8">The sequence shown here is derived from an EMBL/GenBank/DDBJ whole genome shotgun (WGS) entry which is preliminary data.</text>
</comment>